<sequence length="243" mass="24754">MYATGGGSSHRAAASAPPSAWAATGGVVALAAAALLFCNVLAGAPPDAAAAGAAPAAAAAPTSTTDAPAAAATPPPPAADRPVWAPPADGNGSYGLRKGSLQQCVGDASCLSSTSVRNPSKFAPPWTWQSATGDEAVAWASLKALLARLEEAGGTGAPRVVAVDEAKRYIRSEWPGFPKGVTDVVEFLFVPGDGIVTFRSCSQEVRYIYPFQAPVGDLGANLDHLTRVRTALDWTELSGYSIF</sequence>
<name>A0ACC3BI75_PYRYE</name>
<proteinExistence type="predicted"/>
<dbReference type="Proteomes" id="UP000798662">
    <property type="component" value="Chromosome 1"/>
</dbReference>
<keyword evidence="2" id="KW-1185">Reference proteome</keyword>
<evidence type="ECO:0000313" key="1">
    <source>
        <dbReference type="EMBL" id="KAK1857612.1"/>
    </source>
</evidence>
<comment type="caution">
    <text evidence="1">The sequence shown here is derived from an EMBL/GenBank/DDBJ whole genome shotgun (WGS) entry which is preliminary data.</text>
</comment>
<organism evidence="1 2">
    <name type="scientific">Pyropia yezoensis</name>
    <name type="common">Susabi-nori</name>
    <name type="synonym">Porphyra yezoensis</name>
    <dbReference type="NCBI Taxonomy" id="2788"/>
    <lineage>
        <taxon>Eukaryota</taxon>
        <taxon>Rhodophyta</taxon>
        <taxon>Bangiophyceae</taxon>
        <taxon>Bangiales</taxon>
        <taxon>Bangiaceae</taxon>
        <taxon>Pyropia</taxon>
    </lineage>
</organism>
<gene>
    <name evidence="1" type="ORF">I4F81_000228</name>
</gene>
<accession>A0ACC3BI75</accession>
<dbReference type="EMBL" id="CM020618">
    <property type="protein sequence ID" value="KAK1857612.1"/>
    <property type="molecule type" value="Genomic_DNA"/>
</dbReference>
<protein>
    <submittedName>
        <fullName evidence="1">Uncharacterized protein</fullName>
    </submittedName>
</protein>
<evidence type="ECO:0000313" key="2">
    <source>
        <dbReference type="Proteomes" id="UP000798662"/>
    </source>
</evidence>
<reference evidence="1" key="1">
    <citation type="submission" date="2019-11" db="EMBL/GenBank/DDBJ databases">
        <title>Nori genome reveals adaptations in red seaweeds to the harsh intertidal environment.</title>
        <authorList>
            <person name="Wang D."/>
            <person name="Mao Y."/>
        </authorList>
    </citation>
    <scope>NUCLEOTIDE SEQUENCE</scope>
    <source>
        <tissue evidence="1">Gametophyte</tissue>
    </source>
</reference>